<evidence type="ECO:0000313" key="2">
    <source>
        <dbReference type="Proteomes" id="UP001054945"/>
    </source>
</evidence>
<sequence>MANLQLLMATKETKRVWNGLNNRTLDLFTNWTTSIQNLTSNTVLKIPVPMWKMDIVNMSLLDSRRGRRGP</sequence>
<comment type="caution">
    <text evidence="1">The sequence shown here is derived from an EMBL/GenBank/DDBJ whole genome shotgun (WGS) entry which is preliminary data.</text>
</comment>
<dbReference type="Proteomes" id="UP001054945">
    <property type="component" value="Unassembled WGS sequence"/>
</dbReference>
<organism evidence="1 2">
    <name type="scientific">Caerostris extrusa</name>
    <name type="common">Bark spider</name>
    <name type="synonym">Caerostris bankana</name>
    <dbReference type="NCBI Taxonomy" id="172846"/>
    <lineage>
        <taxon>Eukaryota</taxon>
        <taxon>Metazoa</taxon>
        <taxon>Ecdysozoa</taxon>
        <taxon>Arthropoda</taxon>
        <taxon>Chelicerata</taxon>
        <taxon>Arachnida</taxon>
        <taxon>Araneae</taxon>
        <taxon>Araneomorphae</taxon>
        <taxon>Entelegynae</taxon>
        <taxon>Araneoidea</taxon>
        <taxon>Araneidae</taxon>
        <taxon>Caerostris</taxon>
    </lineage>
</organism>
<protein>
    <submittedName>
        <fullName evidence="1">Uncharacterized protein</fullName>
    </submittedName>
</protein>
<dbReference type="AlphaFoldDB" id="A0AAV4XX25"/>
<evidence type="ECO:0000313" key="1">
    <source>
        <dbReference type="EMBL" id="GIY99626.1"/>
    </source>
</evidence>
<gene>
    <name evidence="1" type="ORF">CEXT_600621</name>
</gene>
<name>A0AAV4XX25_CAEEX</name>
<proteinExistence type="predicted"/>
<dbReference type="EMBL" id="BPLR01018442">
    <property type="protein sequence ID" value="GIY99626.1"/>
    <property type="molecule type" value="Genomic_DNA"/>
</dbReference>
<reference evidence="1 2" key="1">
    <citation type="submission" date="2021-06" db="EMBL/GenBank/DDBJ databases">
        <title>Caerostris extrusa draft genome.</title>
        <authorList>
            <person name="Kono N."/>
            <person name="Arakawa K."/>
        </authorList>
    </citation>
    <scope>NUCLEOTIDE SEQUENCE [LARGE SCALE GENOMIC DNA]</scope>
</reference>
<accession>A0AAV4XX25</accession>
<keyword evidence="2" id="KW-1185">Reference proteome</keyword>